<organism evidence="1 2">
    <name type="scientific">Saccharothrix mutabilis subsp. mutabilis</name>
    <dbReference type="NCBI Taxonomy" id="66855"/>
    <lineage>
        <taxon>Bacteria</taxon>
        <taxon>Bacillati</taxon>
        <taxon>Actinomycetota</taxon>
        <taxon>Actinomycetes</taxon>
        <taxon>Pseudonocardiales</taxon>
        <taxon>Pseudonocardiaceae</taxon>
        <taxon>Saccharothrix</taxon>
    </lineage>
</organism>
<dbReference type="RefSeq" id="WP_343935623.1">
    <property type="nucleotide sequence ID" value="NZ_BAAABU010000009.1"/>
</dbReference>
<evidence type="ECO:0000313" key="2">
    <source>
        <dbReference type="Proteomes" id="UP001500416"/>
    </source>
</evidence>
<evidence type="ECO:0000313" key="1">
    <source>
        <dbReference type="EMBL" id="GAA0239184.1"/>
    </source>
</evidence>
<comment type="caution">
    <text evidence="1">The sequence shown here is derived from an EMBL/GenBank/DDBJ whole genome shotgun (WGS) entry which is preliminary data.</text>
</comment>
<keyword evidence="2" id="KW-1185">Reference proteome</keyword>
<reference evidence="1 2" key="1">
    <citation type="journal article" date="2019" name="Int. J. Syst. Evol. Microbiol.">
        <title>The Global Catalogue of Microorganisms (GCM) 10K type strain sequencing project: providing services to taxonomists for standard genome sequencing and annotation.</title>
        <authorList>
            <consortium name="The Broad Institute Genomics Platform"/>
            <consortium name="The Broad Institute Genome Sequencing Center for Infectious Disease"/>
            <person name="Wu L."/>
            <person name="Ma J."/>
        </authorList>
    </citation>
    <scope>NUCLEOTIDE SEQUENCE [LARGE SCALE GENOMIC DNA]</scope>
    <source>
        <strain evidence="1 2">JCM 3380</strain>
    </source>
</reference>
<name>A0ABN0U5B5_9PSEU</name>
<gene>
    <name evidence="1" type="ORF">GCM10010492_42970</name>
</gene>
<protein>
    <submittedName>
        <fullName evidence="1">Uncharacterized protein</fullName>
    </submittedName>
</protein>
<dbReference type="Proteomes" id="UP001500416">
    <property type="component" value="Unassembled WGS sequence"/>
</dbReference>
<dbReference type="EMBL" id="BAAABU010000009">
    <property type="protein sequence ID" value="GAA0239184.1"/>
    <property type="molecule type" value="Genomic_DNA"/>
</dbReference>
<sequence>MSGVDGGRLDVSGLAPRLFAVVQGDEDEQWVAAWGMEFEDHADVAAVSGEFRMLTKDAASSLKYFEEGHEIGTTLVWVNPARPGDSALP</sequence>
<accession>A0ABN0U5B5</accession>
<proteinExistence type="predicted"/>